<dbReference type="AlphaFoldDB" id="A0A8B8NNG4"/>
<organism evidence="12 13">
    <name type="scientific">Rhodamnia argentea</name>
    <dbReference type="NCBI Taxonomy" id="178133"/>
    <lineage>
        <taxon>Eukaryota</taxon>
        <taxon>Viridiplantae</taxon>
        <taxon>Streptophyta</taxon>
        <taxon>Embryophyta</taxon>
        <taxon>Tracheophyta</taxon>
        <taxon>Spermatophyta</taxon>
        <taxon>Magnoliopsida</taxon>
        <taxon>eudicotyledons</taxon>
        <taxon>Gunneridae</taxon>
        <taxon>Pentapetalae</taxon>
        <taxon>rosids</taxon>
        <taxon>malvids</taxon>
        <taxon>Myrtales</taxon>
        <taxon>Myrtaceae</taxon>
        <taxon>Myrtoideae</taxon>
        <taxon>Myrteae</taxon>
        <taxon>Australasian group</taxon>
        <taxon>Rhodamnia</taxon>
    </lineage>
</organism>
<dbReference type="FunFam" id="2.30.30.140:FF:000033">
    <property type="entry name" value="Binding protein"/>
    <property type="match status" value="1"/>
</dbReference>
<keyword evidence="9" id="KW-0131">Cell cycle</keyword>
<feature type="compositionally biased region" description="Polar residues" evidence="11">
    <location>
        <begin position="362"/>
        <end position="371"/>
    </location>
</feature>
<dbReference type="OrthoDB" id="200660at2759"/>
<evidence type="ECO:0000313" key="12">
    <source>
        <dbReference type="Proteomes" id="UP000827889"/>
    </source>
</evidence>
<evidence type="ECO:0000256" key="10">
    <source>
        <dbReference type="ARBA" id="ARBA00058864"/>
    </source>
</evidence>
<keyword evidence="12" id="KW-1185">Reference proteome</keyword>
<keyword evidence="6" id="KW-0498">Mitosis</keyword>
<comment type="function">
    <text evidence="10">Cohesin cofactor dispensable during the meiotic division but playing an important role in DNA repair by homologous recombination (HR) probably by helping SMC5/SMC6 complex. Regulator of sister chromatid cohesion in mitosis which may stabilize cohesin complex association with chromatin. May couple sister chromatid cohesion during mitosis to DNA replication. Cohesion ensures that chromosome partitioning is accurate in both meiotic and mitotic cells and plays an important role in DNA repair.</text>
</comment>
<comment type="subcellular location">
    <subcellularLocation>
        <location evidence="1">Nucleus</location>
    </subcellularLocation>
</comment>
<evidence type="ECO:0000313" key="13">
    <source>
        <dbReference type="RefSeq" id="XP_030523508.1"/>
    </source>
</evidence>
<feature type="compositionally biased region" description="Basic and acidic residues" evidence="11">
    <location>
        <begin position="305"/>
        <end position="314"/>
    </location>
</feature>
<dbReference type="GO" id="GO:0006281">
    <property type="term" value="P:DNA repair"/>
    <property type="evidence" value="ECO:0007669"/>
    <property type="project" value="UniProtKB-KW"/>
</dbReference>
<evidence type="ECO:0000256" key="9">
    <source>
        <dbReference type="ARBA" id="ARBA00023306"/>
    </source>
</evidence>
<feature type="compositionally biased region" description="Polar residues" evidence="11">
    <location>
        <begin position="728"/>
        <end position="744"/>
    </location>
</feature>
<dbReference type="GO" id="GO:0005634">
    <property type="term" value="C:nucleus"/>
    <property type="evidence" value="ECO:0007669"/>
    <property type="project" value="UniProtKB-SubCell"/>
</dbReference>
<proteinExistence type="inferred from homology"/>
<evidence type="ECO:0000256" key="7">
    <source>
        <dbReference type="ARBA" id="ARBA00023204"/>
    </source>
</evidence>
<comment type="similarity">
    <text evidence="2">Belongs to the PDS5 family.</text>
</comment>
<feature type="compositionally biased region" description="Basic and acidic residues" evidence="11">
    <location>
        <begin position="782"/>
        <end position="814"/>
    </location>
</feature>
<evidence type="ECO:0000256" key="8">
    <source>
        <dbReference type="ARBA" id="ARBA00023242"/>
    </source>
</evidence>
<evidence type="ECO:0000256" key="6">
    <source>
        <dbReference type="ARBA" id="ARBA00022776"/>
    </source>
</evidence>
<accession>A0A8B8NNG4</accession>
<feature type="compositionally biased region" description="Basic and acidic residues" evidence="11">
    <location>
        <begin position="677"/>
        <end position="687"/>
    </location>
</feature>
<name>A0A8B8NNG4_9MYRT</name>
<dbReference type="GO" id="GO:0051301">
    <property type="term" value="P:cell division"/>
    <property type="evidence" value="ECO:0007669"/>
    <property type="project" value="UniProtKB-KW"/>
</dbReference>
<keyword evidence="4" id="KW-0677">Repeat</keyword>
<sequence length="849" mass="92154">MSDKELQEQLVKAGTELLEPPSSVDELMPLLEELENCLSRVEQSPTPSMLDALSPSLKALVADQLFRHSDADVRVATASCISEITRITAPEAPYEDDLMKEVFQLIVSSFEKLYDKSSRSYTRRASILETVAKVRSCVVMLDLECDALVVEMFQHLLNSIRDYHPEHVFQSMETIMTLIIDESEDVSPDLLSPVLDSVKSDNKEVLPIARKLGEMVLKNCASKLQPYFYQALKALGTSIDEYSNVITSMYQEASAAVEENNNHAASKHKVNKEKASHQVGLVSGRSPKSVISNGATQKAGLDSISNRRPEDAHRSSPPKVTKASSNENIVKLNSANVAKKESKLGKKKKGRGRKPGSSTKSNVTPDGSQTIPDLPHDNSPAEYSPSESEKETAANPSSPKPAGDESMSVAFPYQNEGQPDESRPRKGGRRKKQELAKEVTGPAADISKNERTSDKEVKPHSNTGRNTSLGSSEDIKTGITLKILRKENAATSDVVAKSLKNSSKKVSVSTNMEDGSSTKRSGDKKGVAKRKVASEKDLRKSAEAAASPKSAMKAGGADEKSHETPKDGSKRKRTLGKEVSDAKEYGEDLVGSKIKVWWPQDRAFYEGVVDSFDPVRKRHKVLYTDGDQEILNLKKQKWEFVEGNSVSYQGQEGDGRSPDTSPELTRPLKKRAKMKGGKMETSAKKVDASSSKSNTGSTKFGRKSKGGSNSDGKFEKDGIGKSKDRTSENGSKSGSVALSKTTKTGKLKDEDPSMPHVATNSGEESSETTKSKKGSKFASKGSELDSSGKPEKLKSNGSDKIKSGLLKVEDRIMDNDSVDSAETETNEEKSVPSVPGIGSKSGKKRQRGA</sequence>
<dbReference type="KEGG" id="rarg:115736128"/>
<feature type="region of interest" description="Disordered" evidence="11">
    <location>
        <begin position="260"/>
        <end position="583"/>
    </location>
</feature>
<feature type="compositionally biased region" description="Basic residues" evidence="11">
    <location>
        <begin position="345"/>
        <end position="354"/>
    </location>
</feature>
<keyword evidence="3" id="KW-0132">Cell division</keyword>
<gene>
    <name evidence="13" type="primary">LOC115736128</name>
</gene>
<feature type="compositionally biased region" description="Polar residues" evidence="11">
    <location>
        <begin position="322"/>
        <end position="336"/>
    </location>
</feature>
<dbReference type="PANTHER" id="PTHR12663">
    <property type="entry name" value="ANDROGEN INDUCED INHIBITOR OF PROLIFERATION AS3 / PDS5-RELATED"/>
    <property type="match status" value="1"/>
</dbReference>
<dbReference type="Proteomes" id="UP000827889">
    <property type="component" value="Chromosome 4"/>
</dbReference>
<keyword evidence="8" id="KW-0539">Nucleus</keyword>
<dbReference type="CDD" id="cd20404">
    <property type="entry name" value="Tudor_Agenet_AtEML-like"/>
    <property type="match status" value="1"/>
</dbReference>
<dbReference type="InterPro" id="IPR016024">
    <property type="entry name" value="ARM-type_fold"/>
</dbReference>
<dbReference type="RefSeq" id="XP_030523508.1">
    <property type="nucleotide sequence ID" value="XM_030667648.1"/>
</dbReference>
<feature type="compositionally biased region" description="Basic and acidic residues" evidence="11">
    <location>
        <begin position="556"/>
        <end position="568"/>
    </location>
</feature>
<keyword evidence="7" id="KW-0234">DNA repair</keyword>
<feature type="compositionally biased region" description="Basic and acidic residues" evidence="11">
    <location>
        <begin position="712"/>
        <end position="727"/>
    </location>
</feature>
<evidence type="ECO:0000256" key="3">
    <source>
        <dbReference type="ARBA" id="ARBA00022618"/>
    </source>
</evidence>
<dbReference type="SUPFAM" id="SSF63748">
    <property type="entry name" value="Tudor/PWWP/MBT"/>
    <property type="match status" value="1"/>
</dbReference>
<evidence type="ECO:0000256" key="1">
    <source>
        <dbReference type="ARBA" id="ARBA00004123"/>
    </source>
</evidence>
<dbReference type="Gene3D" id="2.30.30.140">
    <property type="match status" value="1"/>
</dbReference>
<evidence type="ECO:0000256" key="5">
    <source>
        <dbReference type="ARBA" id="ARBA00022763"/>
    </source>
</evidence>
<dbReference type="InterPro" id="IPR039776">
    <property type="entry name" value="Pds5"/>
</dbReference>
<reference evidence="13" key="1">
    <citation type="submission" date="2025-08" db="UniProtKB">
        <authorList>
            <consortium name="RefSeq"/>
        </authorList>
    </citation>
    <scope>IDENTIFICATION</scope>
    <source>
        <tissue evidence="13">Leaf</tissue>
    </source>
</reference>
<keyword evidence="5" id="KW-0227">DNA damage</keyword>
<dbReference type="Pfam" id="PF20168">
    <property type="entry name" value="PDS5"/>
    <property type="match status" value="1"/>
</dbReference>
<feature type="compositionally biased region" description="Basic and acidic residues" evidence="11">
    <location>
        <begin position="516"/>
        <end position="542"/>
    </location>
</feature>
<dbReference type="GeneID" id="115736128"/>
<evidence type="ECO:0000256" key="2">
    <source>
        <dbReference type="ARBA" id="ARBA00006254"/>
    </source>
</evidence>
<feature type="compositionally biased region" description="Acidic residues" evidence="11">
    <location>
        <begin position="816"/>
        <end position="825"/>
    </location>
</feature>
<dbReference type="PANTHER" id="PTHR12663:SF3">
    <property type="entry name" value="SISTER CHROMATID COHESION PROTEIN PDS5 HOMOLOG C"/>
    <property type="match status" value="1"/>
</dbReference>
<dbReference type="SUPFAM" id="SSF48371">
    <property type="entry name" value="ARM repeat"/>
    <property type="match status" value="1"/>
</dbReference>
<dbReference type="InterPro" id="IPR011989">
    <property type="entry name" value="ARM-like"/>
</dbReference>
<feature type="compositionally biased region" description="Low complexity" evidence="11">
    <location>
        <begin position="543"/>
        <end position="555"/>
    </location>
</feature>
<evidence type="ECO:0000256" key="4">
    <source>
        <dbReference type="ARBA" id="ARBA00022737"/>
    </source>
</evidence>
<feature type="compositionally biased region" description="Low complexity" evidence="11">
    <location>
        <begin position="494"/>
        <end position="509"/>
    </location>
</feature>
<dbReference type="GO" id="GO:0007064">
    <property type="term" value="P:mitotic sister chromatid cohesion"/>
    <property type="evidence" value="ECO:0007669"/>
    <property type="project" value="InterPro"/>
</dbReference>
<evidence type="ECO:0000256" key="11">
    <source>
        <dbReference type="SAM" id="MobiDB-lite"/>
    </source>
</evidence>
<feature type="compositionally biased region" description="Polar residues" evidence="11">
    <location>
        <begin position="460"/>
        <end position="471"/>
    </location>
</feature>
<dbReference type="GO" id="GO:0009556">
    <property type="term" value="P:microsporogenesis"/>
    <property type="evidence" value="ECO:0007669"/>
    <property type="project" value="UniProtKB-ARBA"/>
</dbReference>
<dbReference type="Gene3D" id="1.25.10.10">
    <property type="entry name" value="Leucine-rich Repeat Variant"/>
    <property type="match status" value="1"/>
</dbReference>
<protein>
    <submittedName>
        <fullName evidence="13">Sister chromatid cohesion protein PDS5 homolog C-like isoform X1</fullName>
    </submittedName>
</protein>
<feature type="compositionally biased region" description="Basic and acidic residues" evidence="11">
    <location>
        <begin position="447"/>
        <end position="459"/>
    </location>
</feature>
<feature type="compositionally biased region" description="Basic residues" evidence="11">
    <location>
        <begin position="667"/>
        <end position="676"/>
    </location>
</feature>
<dbReference type="GO" id="GO:0000785">
    <property type="term" value="C:chromatin"/>
    <property type="evidence" value="ECO:0007669"/>
    <property type="project" value="TreeGrafter"/>
</dbReference>
<feature type="region of interest" description="Disordered" evidence="11">
    <location>
        <begin position="646"/>
        <end position="849"/>
    </location>
</feature>
<dbReference type="GO" id="GO:0035825">
    <property type="term" value="P:homologous recombination"/>
    <property type="evidence" value="ECO:0007669"/>
    <property type="project" value="UniProtKB-ARBA"/>
</dbReference>